<name>A0A392MCN8_9FABA</name>
<dbReference type="EMBL" id="LXQA010006963">
    <property type="protein sequence ID" value="MCH84528.1"/>
    <property type="molecule type" value="Genomic_DNA"/>
</dbReference>
<dbReference type="Proteomes" id="UP000265520">
    <property type="component" value="Unassembled WGS sequence"/>
</dbReference>
<sequence length="135" mass="15123">MEEKLLFMGRVKQFLELIDSVVVTHANDSLAYRFDSGGMYNVKSHYMHLYKKILPRPSLGRVHAVVLEKLGTVEGHSILMANISLSNFNKNELSAKGNHPTRAVGLLHLLCRFFGNGKSSFVVMSNCTRSLELCP</sequence>
<evidence type="ECO:0000313" key="1">
    <source>
        <dbReference type="EMBL" id="MCH84528.1"/>
    </source>
</evidence>
<comment type="caution">
    <text evidence="1">The sequence shown here is derived from an EMBL/GenBank/DDBJ whole genome shotgun (WGS) entry which is preliminary data.</text>
</comment>
<reference evidence="1 2" key="1">
    <citation type="journal article" date="2018" name="Front. Plant Sci.">
        <title>Red Clover (Trifolium pratense) and Zigzag Clover (T. medium) - A Picture of Genomic Similarities and Differences.</title>
        <authorList>
            <person name="Dluhosova J."/>
            <person name="Istvanek J."/>
            <person name="Nedelnik J."/>
            <person name="Repkova J."/>
        </authorList>
    </citation>
    <scope>NUCLEOTIDE SEQUENCE [LARGE SCALE GENOMIC DNA]</scope>
    <source>
        <strain evidence="2">cv. 10/8</strain>
        <tissue evidence="1">Leaf</tissue>
    </source>
</reference>
<gene>
    <name evidence="1" type="ORF">A2U01_0005360</name>
</gene>
<dbReference type="AlphaFoldDB" id="A0A392MCN8"/>
<protein>
    <submittedName>
        <fullName evidence="1">Uncharacterized protein</fullName>
    </submittedName>
</protein>
<organism evidence="1 2">
    <name type="scientific">Trifolium medium</name>
    <dbReference type="NCBI Taxonomy" id="97028"/>
    <lineage>
        <taxon>Eukaryota</taxon>
        <taxon>Viridiplantae</taxon>
        <taxon>Streptophyta</taxon>
        <taxon>Embryophyta</taxon>
        <taxon>Tracheophyta</taxon>
        <taxon>Spermatophyta</taxon>
        <taxon>Magnoliopsida</taxon>
        <taxon>eudicotyledons</taxon>
        <taxon>Gunneridae</taxon>
        <taxon>Pentapetalae</taxon>
        <taxon>rosids</taxon>
        <taxon>fabids</taxon>
        <taxon>Fabales</taxon>
        <taxon>Fabaceae</taxon>
        <taxon>Papilionoideae</taxon>
        <taxon>50 kb inversion clade</taxon>
        <taxon>NPAAA clade</taxon>
        <taxon>Hologalegina</taxon>
        <taxon>IRL clade</taxon>
        <taxon>Trifolieae</taxon>
        <taxon>Trifolium</taxon>
    </lineage>
</organism>
<proteinExistence type="predicted"/>
<keyword evidence="2" id="KW-1185">Reference proteome</keyword>
<accession>A0A392MCN8</accession>
<evidence type="ECO:0000313" key="2">
    <source>
        <dbReference type="Proteomes" id="UP000265520"/>
    </source>
</evidence>